<dbReference type="PANTHER" id="PTHR11786">
    <property type="entry name" value="N-HYDROXYARYLAMINE O-ACETYLTRANSFERASE"/>
    <property type="match status" value="1"/>
</dbReference>
<dbReference type="InterPro" id="IPR001447">
    <property type="entry name" value="Arylamine_N-AcTrfase"/>
</dbReference>
<comment type="caution">
    <text evidence="3">The sequence shown here is derived from an EMBL/GenBank/DDBJ whole genome shotgun (WGS) entry which is preliminary data.</text>
</comment>
<dbReference type="InterPro" id="IPR038765">
    <property type="entry name" value="Papain-like_cys_pep_sf"/>
</dbReference>
<dbReference type="SUPFAM" id="SSF54001">
    <property type="entry name" value="Cysteine proteinases"/>
    <property type="match status" value="1"/>
</dbReference>
<evidence type="ECO:0000313" key="3">
    <source>
        <dbReference type="EMBL" id="PKH44082.1"/>
    </source>
</evidence>
<name>A0ABX4R1U7_9ACTN</name>
<feature type="compositionally biased region" description="Basic residues" evidence="2">
    <location>
        <begin position="1"/>
        <end position="20"/>
    </location>
</feature>
<dbReference type="Gene3D" id="2.40.128.150">
    <property type="entry name" value="Cysteine proteinases"/>
    <property type="match status" value="1"/>
</dbReference>
<dbReference type="PANTHER" id="PTHR11786:SF0">
    <property type="entry name" value="ARYLAMINE N-ACETYLTRANSFERASE 4-RELATED"/>
    <property type="match status" value="1"/>
</dbReference>
<evidence type="ECO:0000256" key="2">
    <source>
        <dbReference type="SAM" id="MobiDB-lite"/>
    </source>
</evidence>
<dbReference type="Proteomes" id="UP000233565">
    <property type="component" value="Unassembled WGS sequence"/>
</dbReference>
<keyword evidence="4" id="KW-1185">Reference proteome</keyword>
<feature type="compositionally biased region" description="Low complexity" evidence="2">
    <location>
        <begin position="44"/>
        <end position="62"/>
    </location>
</feature>
<evidence type="ECO:0000256" key="1">
    <source>
        <dbReference type="ARBA" id="ARBA00006547"/>
    </source>
</evidence>
<feature type="region of interest" description="Disordered" evidence="2">
    <location>
        <begin position="1"/>
        <end position="117"/>
    </location>
</feature>
<evidence type="ECO:0008006" key="5">
    <source>
        <dbReference type="Google" id="ProtNLM"/>
    </source>
</evidence>
<dbReference type="Pfam" id="PF00797">
    <property type="entry name" value="Acetyltransf_2"/>
    <property type="match status" value="1"/>
</dbReference>
<gene>
    <name evidence="3" type="ORF">CXG46_00510</name>
</gene>
<feature type="compositionally biased region" description="Low complexity" evidence="2">
    <location>
        <begin position="96"/>
        <end position="106"/>
    </location>
</feature>
<protein>
    <recommendedName>
        <fullName evidence="5">Arylamine N-acetyltransferase</fullName>
    </recommendedName>
</protein>
<comment type="similarity">
    <text evidence="1">Belongs to the arylamine N-acetyltransferase family.</text>
</comment>
<proteinExistence type="inferred from homology"/>
<accession>A0ABX4R1U7</accession>
<reference evidence="3 4" key="1">
    <citation type="submission" date="2017-12" db="EMBL/GenBank/DDBJ databases">
        <title>Pharmacopeia of the Arctic Ocean.</title>
        <authorList>
            <person name="Collins E."/>
            <person name="Ducluzeau A.-L."/>
        </authorList>
    </citation>
    <scope>NUCLEOTIDE SEQUENCE [LARGE SCALE GENOMIC DNA]</scope>
    <source>
        <strain evidence="3 4">DSM 23325</strain>
    </source>
</reference>
<organism evidence="3 4">
    <name type="scientific">Nocardioides alpinus</name>
    <dbReference type="NCBI Taxonomy" id="748909"/>
    <lineage>
        <taxon>Bacteria</taxon>
        <taxon>Bacillati</taxon>
        <taxon>Actinomycetota</taxon>
        <taxon>Actinomycetes</taxon>
        <taxon>Propionibacteriales</taxon>
        <taxon>Nocardioidaceae</taxon>
        <taxon>Nocardioides</taxon>
    </lineage>
</organism>
<dbReference type="Gene3D" id="3.30.2140.10">
    <property type="entry name" value="Arylamine N-acetyltransferase"/>
    <property type="match status" value="1"/>
</dbReference>
<dbReference type="EMBL" id="PJBV01000010">
    <property type="protein sequence ID" value="PKH44082.1"/>
    <property type="molecule type" value="Genomic_DNA"/>
</dbReference>
<sequence length="409" mass="44178">MRSRPGGRRPRRRPRHRARPGSRSPAPAILRWSLRVEPVPAPARPVQSAVSATVGASASPPGETGPIGPPRSPEHRRETRSTPVLGTWRLFPPPRVGSAPPGSSPAEPEEEHVGSTAHRTAYLARLGLPEAPPPTLAGLRAVHRAHVARIPYDNLSTMLGRPDPVDPAAGVVRAAGGTRIGYCFQQNGAFEWLLSELGFSVSRRHGHVWSRPEDELGTALNHLVLVVSDLPAEDNPGGHWWVDAGLGEGFAEPLPIVRGEHVVDGWSFGIGAGYGAQAAGRPTGPAAWTYRHLPGGVLRGIVVTSRDHSPTTIADSHHTLSGSAQSPFRRVVVAQRIDGPAQRTVRGLVHQVLTPTGREQQDLTSYDDWRAALVDDLLLPVDDVTEGEWRSLWERTTTSHRAWDEAGRP</sequence>
<evidence type="ECO:0000313" key="4">
    <source>
        <dbReference type="Proteomes" id="UP000233565"/>
    </source>
</evidence>